<dbReference type="GO" id="GO:0008081">
    <property type="term" value="F:phosphoric diester hydrolase activity"/>
    <property type="evidence" value="ECO:0007669"/>
    <property type="project" value="InterPro"/>
</dbReference>
<comment type="caution">
    <text evidence="3">The sequence shown here is derived from an EMBL/GenBank/DDBJ whole genome shotgun (WGS) entry which is preliminary data.</text>
</comment>
<organism evidence="3 4">
    <name type="scientific">Candidatus Viridilinea mediisalina</name>
    <dbReference type="NCBI Taxonomy" id="2024553"/>
    <lineage>
        <taxon>Bacteria</taxon>
        <taxon>Bacillati</taxon>
        <taxon>Chloroflexota</taxon>
        <taxon>Chloroflexia</taxon>
        <taxon>Chloroflexales</taxon>
        <taxon>Chloroflexineae</taxon>
        <taxon>Oscillochloridaceae</taxon>
        <taxon>Candidatus Viridilinea</taxon>
    </lineage>
</organism>
<sequence>MNTPMIIAHRGASGEAPENTMAAFELAQRQGAAMLELDLQRSADGYLVVFHDATTEHWERQGRPVATCSLKQLQQLDIGGERVPTLAAVLDFARTSGILLNIELKAHGMATACAKLVRQYQLSDRVLISSFYPQALQELQRTAPELQRGYLMGIRTWRPNVRLREFWPFFALRSIAAHTWHPYEGLPGLDRIIPLARRAGYGVNVWTVDQPERMRRLATLGVTGIITNYPALGKSVIPINSDVKSDPPASHSFPQRDSGD</sequence>
<evidence type="ECO:0000313" key="3">
    <source>
        <dbReference type="EMBL" id="PDW03199.1"/>
    </source>
</evidence>
<dbReference type="InterPro" id="IPR030395">
    <property type="entry name" value="GP_PDE_dom"/>
</dbReference>
<protein>
    <submittedName>
        <fullName evidence="3">Glycerophosphodiester phosphodiesterase</fullName>
    </submittedName>
</protein>
<dbReference type="PANTHER" id="PTHR46211:SF1">
    <property type="entry name" value="GLYCEROPHOSPHODIESTER PHOSPHODIESTERASE, CYTOPLASMIC"/>
    <property type="match status" value="1"/>
</dbReference>
<feature type="region of interest" description="Disordered" evidence="1">
    <location>
        <begin position="240"/>
        <end position="260"/>
    </location>
</feature>
<evidence type="ECO:0000313" key="4">
    <source>
        <dbReference type="Proteomes" id="UP000220527"/>
    </source>
</evidence>
<dbReference type="GO" id="GO:0006629">
    <property type="term" value="P:lipid metabolic process"/>
    <property type="evidence" value="ECO:0007669"/>
    <property type="project" value="InterPro"/>
</dbReference>
<accession>A0A2A6RJZ0</accession>
<dbReference type="CDD" id="cd08556">
    <property type="entry name" value="GDPD"/>
    <property type="match status" value="1"/>
</dbReference>
<dbReference type="Pfam" id="PF03009">
    <property type="entry name" value="GDPD"/>
    <property type="match status" value="1"/>
</dbReference>
<dbReference type="Gene3D" id="3.20.20.190">
    <property type="entry name" value="Phosphatidylinositol (PI) phosphodiesterase"/>
    <property type="match status" value="1"/>
</dbReference>
<reference evidence="4" key="1">
    <citation type="submission" date="2017-08" db="EMBL/GenBank/DDBJ databases">
        <authorList>
            <person name="Grouzdev D.S."/>
            <person name="Gaisin V.A."/>
            <person name="Rysina M.S."/>
            <person name="Gorlenko V.M."/>
        </authorList>
    </citation>
    <scope>NUCLEOTIDE SEQUENCE [LARGE SCALE GENOMIC DNA]</scope>
    <source>
        <strain evidence="4">Kir15-3F</strain>
    </source>
</reference>
<dbReference type="InterPro" id="IPR017946">
    <property type="entry name" value="PLC-like_Pdiesterase_TIM-brl"/>
</dbReference>
<feature type="domain" description="GP-PDE" evidence="2">
    <location>
        <begin position="4"/>
        <end position="237"/>
    </location>
</feature>
<dbReference type="Proteomes" id="UP000220527">
    <property type="component" value="Unassembled WGS sequence"/>
</dbReference>
<keyword evidence="4" id="KW-1185">Reference proteome</keyword>
<name>A0A2A6RJZ0_9CHLR</name>
<dbReference type="PROSITE" id="PS51704">
    <property type="entry name" value="GP_PDE"/>
    <property type="match status" value="1"/>
</dbReference>
<dbReference type="AlphaFoldDB" id="A0A2A6RJZ0"/>
<dbReference type="PANTHER" id="PTHR46211">
    <property type="entry name" value="GLYCEROPHOSPHORYL DIESTER PHOSPHODIESTERASE"/>
    <property type="match status" value="1"/>
</dbReference>
<dbReference type="EMBL" id="NQWI01000037">
    <property type="protein sequence ID" value="PDW03199.1"/>
    <property type="molecule type" value="Genomic_DNA"/>
</dbReference>
<evidence type="ECO:0000259" key="2">
    <source>
        <dbReference type="PROSITE" id="PS51704"/>
    </source>
</evidence>
<dbReference type="SUPFAM" id="SSF51695">
    <property type="entry name" value="PLC-like phosphodiesterases"/>
    <property type="match status" value="1"/>
</dbReference>
<dbReference type="OrthoDB" id="384721at2"/>
<proteinExistence type="predicted"/>
<dbReference type="RefSeq" id="WP_097643979.1">
    <property type="nucleotide sequence ID" value="NZ_NQWI01000037.1"/>
</dbReference>
<evidence type="ECO:0000256" key="1">
    <source>
        <dbReference type="SAM" id="MobiDB-lite"/>
    </source>
</evidence>
<gene>
    <name evidence="3" type="ORF">CJ255_10085</name>
</gene>